<gene>
    <name evidence="1" type="ORF">GCM10008967_19810</name>
</gene>
<evidence type="ECO:0000313" key="1">
    <source>
        <dbReference type="EMBL" id="GAA0329347.1"/>
    </source>
</evidence>
<proteinExistence type="predicted"/>
<keyword evidence="2" id="KW-1185">Reference proteome</keyword>
<organism evidence="1 2">
    <name type="scientific">Bacillus carboniphilus</name>
    <dbReference type="NCBI Taxonomy" id="86663"/>
    <lineage>
        <taxon>Bacteria</taxon>
        <taxon>Bacillati</taxon>
        <taxon>Bacillota</taxon>
        <taxon>Bacilli</taxon>
        <taxon>Bacillales</taxon>
        <taxon>Bacillaceae</taxon>
        <taxon>Bacillus</taxon>
    </lineage>
</organism>
<sequence length="135" mass="15885">MGSVIFFSSCVWGIRYWDDYREKPLNNILESFSYPTVIYISSATTNTQTIHDSENINELLEFLSQYQVQKLKDGPGLTGPIFRYSWENEKGWRGPVVAMLWINEHYMLIGTDYYKVLNGPIDLEWLKEFNARTNR</sequence>
<reference evidence="1 2" key="1">
    <citation type="journal article" date="2019" name="Int. J. Syst. Evol. Microbiol.">
        <title>The Global Catalogue of Microorganisms (GCM) 10K type strain sequencing project: providing services to taxonomists for standard genome sequencing and annotation.</title>
        <authorList>
            <consortium name="The Broad Institute Genomics Platform"/>
            <consortium name="The Broad Institute Genome Sequencing Center for Infectious Disease"/>
            <person name="Wu L."/>
            <person name="Ma J."/>
        </authorList>
    </citation>
    <scope>NUCLEOTIDE SEQUENCE [LARGE SCALE GENOMIC DNA]</scope>
    <source>
        <strain evidence="1 2">JCM 9731</strain>
    </source>
</reference>
<evidence type="ECO:0000313" key="2">
    <source>
        <dbReference type="Proteomes" id="UP001500782"/>
    </source>
</evidence>
<comment type="caution">
    <text evidence="1">The sequence shown here is derived from an EMBL/GenBank/DDBJ whole genome shotgun (WGS) entry which is preliminary data.</text>
</comment>
<name>A0ABN0W914_9BACI</name>
<protein>
    <submittedName>
        <fullName evidence="1">Uncharacterized protein</fullName>
    </submittedName>
</protein>
<dbReference type="Proteomes" id="UP001500782">
    <property type="component" value="Unassembled WGS sequence"/>
</dbReference>
<accession>A0ABN0W914</accession>
<dbReference type="EMBL" id="BAAADJ010000021">
    <property type="protein sequence ID" value="GAA0329347.1"/>
    <property type="molecule type" value="Genomic_DNA"/>
</dbReference>